<dbReference type="RefSeq" id="WP_072868570.1">
    <property type="nucleotide sequence ID" value="NZ_FQZM01000017.1"/>
</dbReference>
<dbReference type="PANTHER" id="PTHR43000">
    <property type="entry name" value="DTDP-D-GLUCOSE 4,6-DEHYDRATASE-RELATED"/>
    <property type="match status" value="1"/>
</dbReference>
<feature type="domain" description="NAD(P)-binding" evidence="1">
    <location>
        <begin position="4"/>
        <end position="301"/>
    </location>
</feature>
<evidence type="ECO:0000313" key="3">
    <source>
        <dbReference type="Proteomes" id="UP000184529"/>
    </source>
</evidence>
<dbReference type="Pfam" id="PF16363">
    <property type="entry name" value="GDP_Man_Dehyd"/>
    <property type="match status" value="1"/>
</dbReference>
<evidence type="ECO:0000313" key="2">
    <source>
        <dbReference type="EMBL" id="SHJ00964.1"/>
    </source>
</evidence>
<proteinExistence type="predicted"/>
<gene>
    <name evidence="2" type="ORF">SAMN02745219_01543</name>
</gene>
<dbReference type="EMBL" id="FQZM01000017">
    <property type="protein sequence ID" value="SHJ00964.1"/>
    <property type="molecule type" value="Genomic_DNA"/>
</dbReference>
<sequence>MRAIITGAAGFVGRHMVEFLKGKGYEVLATYHTLPLDDINFEKAQVKQVDVSNRGALRSLIYEFAPDEIYHLAGIAVTTGRDPDVYYRVNFYGTLKLFEAVREVAPQARVLYVGSAAAYGAVPPEKQPIREEMPLTPVNHYAASKAAADVAACACAAQGLHIVRARPFNHTGPAQTTDYVCSRLAKEVAEVALGRTKPVITAGNLDAARDFTDVRDVVRAYWLLLQKGRPGEAYNICSGRAYTVREIAETLAAIGGVKITLQSLPKLQRRTDIPLLLGSAEKICCDTGWQPEIPFQQTLADLLDWWKGKLVTPA</sequence>
<organism evidence="2 3">
    <name type="scientific">Desulfofundulus thermosubterraneus DSM 16057</name>
    <dbReference type="NCBI Taxonomy" id="1121432"/>
    <lineage>
        <taxon>Bacteria</taxon>
        <taxon>Bacillati</taxon>
        <taxon>Bacillota</taxon>
        <taxon>Clostridia</taxon>
        <taxon>Eubacteriales</taxon>
        <taxon>Peptococcaceae</taxon>
        <taxon>Desulfofundulus</taxon>
    </lineage>
</organism>
<dbReference type="OrthoDB" id="9789543at2"/>
<dbReference type="Proteomes" id="UP000184529">
    <property type="component" value="Unassembled WGS sequence"/>
</dbReference>
<dbReference type="STRING" id="1121432.SAMN02745219_01543"/>
<evidence type="ECO:0000259" key="1">
    <source>
        <dbReference type="Pfam" id="PF16363"/>
    </source>
</evidence>
<dbReference type="InterPro" id="IPR036291">
    <property type="entry name" value="NAD(P)-bd_dom_sf"/>
</dbReference>
<dbReference type="InterPro" id="IPR016040">
    <property type="entry name" value="NAD(P)-bd_dom"/>
</dbReference>
<reference evidence="3" key="1">
    <citation type="submission" date="2016-11" db="EMBL/GenBank/DDBJ databases">
        <authorList>
            <person name="Varghese N."/>
            <person name="Submissions S."/>
        </authorList>
    </citation>
    <scope>NUCLEOTIDE SEQUENCE [LARGE SCALE GENOMIC DNA]</scope>
    <source>
        <strain evidence="3">DSM 16057</strain>
    </source>
</reference>
<dbReference type="SUPFAM" id="SSF51735">
    <property type="entry name" value="NAD(P)-binding Rossmann-fold domains"/>
    <property type="match status" value="1"/>
</dbReference>
<accession>A0A1M6FTB0</accession>
<protein>
    <submittedName>
        <fullName evidence="2">GDPmannose 4,6-dehydratase</fullName>
    </submittedName>
</protein>
<name>A0A1M6FTB0_9FIRM</name>
<dbReference type="Gene3D" id="3.90.25.10">
    <property type="entry name" value="UDP-galactose 4-epimerase, domain 1"/>
    <property type="match status" value="1"/>
</dbReference>
<dbReference type="AlphaFoldDB" id="A0A1M6FTB0"/>
<dbReference type="Gene3D" id="3.40.50.720">
    <property type="entry name" value="NAD(P)-binding Rossmann-like Domain"/>
    <property type="match status" value="1"/>
</dbReference>
<keyword evidence="3" id="KW-1185">Reference proteome</keyword>